<dbReference type="STRING" id="93625.A0A409X7R8"/>
<evidence type="ECO:0000313" key="1">
    <source>
        <dbReference type="EMBL" id="PPQ86767.1"/>
    </source>
</evidence>
<accession>A0A409X7R8</accession>
<dbReference type="OrthoDB" id="4951845at2759"/>
<organism evidence="1 2">
    <name type="scientific">Psilocybe cyanescens</name>
    <dbReference type="NCBI Taxonomy" id="93625"/>
    <lineage>
        <taxon>Eukaryota</taxon>
        <taxon>Fungi</taxon>
        <taxon>Dikarya</taxon>
        <taxon>Basidiomycota</taxon>
        <taxon>Agaricomycotina</taxon>
        <taxon>Agaricomycetes</taxon>
        <taxon>Agaricomycetidae</taxon>
        <taxon>Agaricales</taxon>
        <taxon>Agaricineae</taxon>
        <taxon>Strophariaceae</taxon>
        <taxon>Psilocybe</taxon>
    </lineage>
</organism>
<sequence length="124" mass="13913">MSIIFYNIPSISQGYSISPNTWRTLLPYTPAEWVETSDIKALYEKLGVIPSKKPDRSPHYTHPMIYDPSTDKYSPDSLAIAVYLDAQYPESDLKSPARGRIFPSALASVIKSFSAATMPHFQQV</sequence>
<proteinExistence type="predicted"/>
<dbReference type="Gene3D" id="3.40.30.10">
    <property type="entry name" value="Glutaredoxin"/>
    <property type="match status" value="1"/>
</dbReference>
<name>A0A409X7R8_PSICY</name>
<dbReference type="AlphaFoldDB" id="A0A409X7R8"/>
<comment type="caution">
    <text evidence="1">The sequence shown here is derived from an EMBL/GenBank/DDBJ whole genome shotgun (WGS) entry which is preliminary data.</text>
</comment>
<dbReference type="InParanoid" id="A0A409X7R8"/>
<dbReference type="Proteomes" id="UP000283269">
    <property type="component" value="Unassembled WGS sequence"/>
</dbReference>
<dbReference type="EMBL" id="NHYD01002432">
    <property type="protein sequence ID" value="PPQ86767.1"/>
    <property type="molecule type" value="Genomic_DNA"/>
</dbReference>
<gene>
    <name evidence="1" type="ORF">CVT25_012412</name>
</gene>
<reference evidence="1 2" key="1">
    <citation type="journal article" date="2018" name="Evol. Lett.">
        <title>Horizontal gene cluster transfer increased hallucinogenic mushroom diversity.</title>
        <authorList>
            <person name="Reynolds H.T."/>
            <person name="Vijayakumar V."/>
            <person name="Gluck-Thaler E."/>
            <person name="Korotkin H.B."/>
            <person name="Matheny P.B."/>
            <person name="Slot J.C."/>
        </authorList>
    </citation>
    <scope>NUCLEOTIDE SEQUENCE [LARGE SCALE GENOMIC DNA]</scope>
    <source>
        <strain evidence="1 2">2631</strain>
    </source>
</reference>
<evidence type="ECO:0000313" key="2">
    <source>
        <dbReference type="Proteomes" id="UP000283269"/>
    </source>
</evidence>
<protein>
    <submittedName>
        <fullName evidence="1">Uncharacterized protein</fullName>
    </submittedName>
</protein>
<keyword evidence="2" id="KW-1185">Reference proteome</keyword>